<accession>A0AA35T9S9</accession>
<feature type="transmembrane region" description="Helical" evidence="2">
    <location>
        <begin position="164"/>
        <end position="185"/>
    </location>
</feature>
<feature type="transmembrane region" description="Helical" evidence="2">
    <location>
        <begin position="208"/>
        <end position="229"/>
    </location>
</feature>
<dbReference type="Proteomes" id="UP001174909">
    <property type="component" value="Unassembled WGS sequence"/>
</dbReference>
<keyword evidence="2" id="KW-0472">Membrane</keyword>
<keyword evidence="5" id="KW-1185">Reference proteome</keyword>
<feature type="coiled-coil region" evidence="1">
    <location>
        <begin position="245"/>
        <end position="279"/>
    </location>
</feature>
<keyword evidence="2" id="KW-1133">Transmembrane helix</keyword>
<feature type="chain" id="PRO_5041362680" description="Transmembrane protein" evidence="3">
    <location>
        <begin position="17"/>
        <end position="287"/>
    </location>
</feature>
<organism evidence="4 5">
    <name type="scientific">Geodia barretti</name>
    <name type="common">Barrett's horny sponge</name>
    <dbReference type="NCBI Taxonomy" id="519541"/>
    <lineage>
        <taxon>Eukaryota</taxon>
        <taxon>Metazoa</taxon>
        <taxon>Porifera</taxon>
        <taxon>Demospongiae</taxon>
        <taxon>Heteroscleromorpha</taxon>
        <taxon>Tetractinellida</taxon>
        <taxon>Astrophorina</taxon>
        <taxon>Geodiidae</taxon>
        <taxon>Geodia</taxon>
    </lineage>
</organism>
<evidence type="ECO:0000313" key="5">
    <source>
        <dbReference type="Proteomes" id="UP001174909"/>
    </source>
</evidence>
<evidence type="ECO:0000313" key="4">
    <source>
        <dbReference type="EMBL" id="CAI8043879.1"/>
    </source>
</evidence>
<keyword evidence="3" id="KW-0732">Signal</keyword>
<keyword evidence="1" id="KW-0175">Coiled coil</keyword>
<comment type="caution">
    <text evidence="4">The sequence shown here is derived from an EMBL/GenBank/DDBJ whole genome shotgun (WGS) entry which is preliminary data.</text>
</comment>
<evidence type="ECO:0000256" key="3">
    <source>
        <dbReference type="SAM" id="SignalP"/>
    </source>
</evidence>
<evidence type="ECO:0008006" key="6">
    <source>
        <dbReference type="Google" id="ProtNLM"/>
    </source>
</evidence>
<evidence type="ECO:0000256" key="2">
    <source>
        <dbReference type="SAM" id="Phobius"/>
    </source>
</evidence>
<gene>
    <name evidence="4" type="ORF">GBAR_LOCUS24359</name>
</gene>
<name>A0AA35T9S9_GEOBA</name>
<dbReference type="EMBL" id="CASHTH010003363">
    <property type="protein sequence ID" value="CAI8043879.1"/>
    <property type="molecule type" value="Genomic_DNA"/>
</dbReference>
<feature type="transmembrane region" description="Helical" evidence="2">
    <location>
        <begin position="139"/>
        <end position="157"/>
    </location>
</feature>
<dbReference type="AlphaFoldDB" id="A0AA35T9S9"/>
<proteinExistence type="predicted"/>
<reference evidence="4" key="1">
    <citation type="submission" date="2023-03" db="EMBL/GenBank/DDBJ databases">
        <authorList>
            <person name="Steffen K."/>
            <person name="Cardenas P."/>
        </authorList>
    </citation>
    <scope>NUCLEOTIDE SEQUENCE</scope>
</reference>
<sequence length="287" mass="32589">MAHSLLLLSVLASLLALGCPKEYCQKDGCPSESELPAGGGGGGQDTSMQSSSTFWDAMASVKDTVMLAYKKTVQGVYNKTAERYAEVVDNLVDDISENVRRVFQEEFNTYLTHAWESVIGTTPDNDSTVLWKVRKAAKIWMLMAGIIIFCLILHYLLWKISNNIFTAVINAVTLQTTVAVVYKLLGPELLYWGFFRVALCAWYTLDFVWAYLYISTGIVSLLCVGGNIYQWRRRVQKKEWMSNMIRNMDRRLQVMEEQNKNMGKQLNKIVEQNERLQSQLAQPSASH</sequence>
<protein>
    <recommendedName>
        <fullName evidence="6">Transmembrane protein</fullName>
    </recommendedName>
</protein>
<evidence type="ECO:0000256" key="1">
    <source>
        <dbReference type="SAM" id="Coils"/>
    </source>
</evidence>
<keyword evidence="2" id="KW-0812">Transmembrane</keyword>
<feature type="signal peptide" evidence="3">
    <location>
        <begin position="1"/>
        <end position="16"/>
    </location>
</feature>